<evidence type="ECO:0000313" key="1">
    <source>
        <dbReference type="EMBL" id="KAG0431556.1"/>
    </source>
</evidence>
<comment type="caution">
    <text evidence="1">The sequence shown here is derived from an EMBL/GenBank/DDBJ whole genome shotgun (WGS) entry which is preliminary data.</text>
</comment>
<organism evidence="1 2">
    <name type="scientific">Ixodes persulcatus</name>
    <name type="common">Taiga tick</name>
    <dbReference type="NCBI Taxonomy" id="34615"/>
    <lineage>
        <taxon>Eukaryota</taxon>
        <taxon>Metazoa</taxon>
        <taxon>Ecdysozoa</taxon>
        <taxon>Arthropoda</taxon>
        <taxon>Chelicerata</taxon>
        <taxon>Arachnida</taxon>
        <taxon>Acari</taxon>
        <taxon>Parasitiformes</taxon>
        <taxon>Ixodida</taxon>
        <taxon>Ixodoidea</taxon>
        <taxon>Ixodidae</taxon>
        <taxon>Ixodinae</taxon>
        <taxon>Ixodes</taxon>
    </lineage>
</organism>
<dbReference type="EMBL" id="JABSTQ010009214">
    <property type="protein sequence ID" value="KAG0431556.1"/>
    <property type="molecule type" value="Genomic_DNA"/>
</dbReference>
<reference evidence="1 2" key="1">
    <citation type="journal article" date="2020" name="Cell">
        <title>Large-Scale Comparative Analyses of Tick Genomes Elucidate Their Genetic Diversity and Vector Capacities.</title>
        <authorList>
            <consortium name="Tick Genome and Microbiome Consortium (TIGMIC)"/>
            <person name="Jia N."/>
            <person name="Wang J."/>
            <person name="Shi W."/>
            <person name="Du L."/>
            <person name="Sun Y."/>
            <person name="Zhan W."/>
            <person name="Jiang J.F."/>
            <person name="Wang Q."/>
            <person name="Zhang B."/>
            <person name="Ji P."/>
            <person name="Bell-Sakyi L."/>
            <person name="Cui X.M."/>
            <person name="Yuan T.T."/>
            <person name="Jiang B.G."/>
            <person name="Yang W.F."/>
            <person name="Lam T.T."/>
            <person name="Chang Q.C."/>
            <person name="Ding S.J."/>
            <person name="Wang X.J."/>
            <person name="Zhu J.G."/>
            <person name="Ruan X.D."/>
            <person name="Zhao L."/>
            <person name="Wei J.T."/>
            <person name="Ye R.Z."/>
            <person name="Que T.C."/>
            <person name="Du C.H."/>
            <person name="Zhou Y.H."/>
            <person name="Cheng J.X."/>
            <person name="Dai P.F."/>
            <person name="Guo W.B."/>
            <person name="Han X.H."/>
            <person name="Huang E.J."/>
            <person name="Li L.F."/>
            <person name="Wei W."/>
            <person name="Gao Y.C."/>
            <person name="Liu J.Z."/>
            <person name="Shao H.Z."/>
            <person name="Wang X."/>
            <person name="Wang C.C."/>
            <person name="Yang T.C."/>
            <person name="Huo Q.B."/>
            <person name="Li W."/>
            <person name="Chen H.Y."/>
            <person name="Chen S.E."/>
            <person name="Zhou L.G."/>
            <person name="Ni X.B."/>
            <person name="Tian J.H."/>
            <person name="Sheng Y."/>
            <person name="Liu T."/>
            <person name="Pan Y.S."/>
            <person name="Xia L.Y."/>
            <person name="Li J."/>
            <person name="Zhao F."/>
            <person name="Cao W.C."/>
        </authorList>
    </citation>
    <scope>NUCLEOTIDE SEQUENCE [LARGE SCALE GENOMIC DNA]</scope>
    <source>
        <strain evidence="1">Iper-2018</strain>
    </source>
</reference>
<keyword evidence="2" id="KW-1185">Reference proteome</keyword>
<proteinExistence type="predicted"/>
<dbReference type="Proteomes" id="UP000805193">
    <property type="component" value="Unassembled WGS sequence"/>
</dbReference>
<evidence type="ECO:0000313" key="2">
    <source>
        <dbReference type="Proteomes" id="UP000805193"/>
    </source>
</evidence>
<gene>
    <name evidence="1" type="ORF">HPB47_021674</name>
</gene>
<name>A0AC60QFC9_IXOPE</name>
<sequence>MYSGRILMVVPYEDSVSSVDALIKKHAQFEQTMKAQGERLSQLEEFSRSLVEGGHYDGPAIQAQCQALCSRRERLRENARLKHKRLGESRQLQRFLRNVYEVSAFLPGGAKGRHNPVGMEFMPQADTLNFDTREYRTRGMFRDSTIERSRMAAKGKTKTLGRRARLESTEKLWAQLLEQTRLKKERLQDSYQALLFNWMLDDLQTWMDDVEVQLQSEDHGKDLTSVQNLLKKQQLLETDITNHAEMMEQVKEQTANFEKNNHFLKDEIQERADSIVKR</sequence>
<accession>A0AC60QFC9</accession>
<protein>
    <submittedName>
        <fullName evidence="1">Uncharacterized protein</fullName>
    </submittedName>
</protein>